<evidence type="ECO:0000313" key="3">
    <source>
        <dbReference type="Proteomes" id="UP000585474"/>
    </source>
</evidence>
<accession>A0A7J0EQ88</accession>
<protein>
    <submittedName>
        <fullName evidence="2">Uncharacterized protein</fullName>
    </submittedName>
</protein>
<keyword evidence="3" id="KW-1185">Reference proteome</keyword>
<dbReference type="AlphaFoldDB" id="A0A7J0EQ88"/>
<reference evidence="2 3" key="1">
    <citation type="submission" date="2019-07" db="EMBL/GenBank/DDBJ databases">
        <title>De Novo Assembly of kiwifruit Actinidia rufa.</title>
        <authorList>
            <person name="Sugita-Konishi S."/>
            <person name="Sato K."/>
            <person name="Mori E."/>
            <person name="Abe Y."/>
            <person name="Kisaki G."/>
            <person name="Hamano K."/>
            <person name="Suezawa K."/>
            <person name="Otani M."/>
            <person name="Fukuda T."/>
            <person name="Manabe T."/>
            <person name="Gomi K."/>
            <person name="Tabuchi M."/>
            <person name="Akimitsu K."/>
            <person name="Kataoka I."/>
        </authorList>
    </citation>
    <scope>NUCLEOTIDE SEQUENCE [LARGE SCALE GENOMIC DNA]</scope>
    <source>
        <strain evidence="3">cv. Fuchu</strain>
    </source>
</reference>
<dbReference type="OrthoDB" id="1305902at2759"/>
<feature type="region of interest" description="Disordered" evidence="1">
    <location>
        <begin position="106"/>
        <end position="154"/>
    </location>
</feature>
<evidence type="ECO:0000313" key="2">
    <source>
        <dbReference type="EMBL" id="GFY88460.1"/>
    </source>
</evidence>
<evidence type="ECO:0000256" key="1">
    <source>
        <dbReference type="SAM" id="MobiDB-lite"/>
    </source>
</evidence>
<dbReference type="Proteomes" id="UP000585474">
    <property type="component" value="Unassembled WGS sequence"/>
</dbReference>
<organism evidence="2 3">
    <name type="scientific">Actinidia rufa</name>
    <dbReference type="NCBI Taxonomy" id="165716"/>
    <lineage>
        <taxon>Eukaryota</taxon>
        <taxon>Viridiplantae</taxon>
        <taxon>Streptophyta</taxon>
        <taxon>Embryophyta</taxon>
        <taxon>Tracheophyta</taxon>
        <taxon>Spermatophyta</taxon>
        <taxon>Magnoliopsida</taxon>
        <taxon>eudicotyledons</taxon>
        <taxon>Gunneridae</taxon>
        <taxon>Pentapetalae</taxon>
        <taxon>asterids</taxon>
        <taxon>Ericales</taxon>
        <taxon>Actinidiaceae</taxon>
        <taxon>Actinidia</taxon>
    </lineage>
</organism>
<feature type="compositionally biased region" description="Basic residues" evidence="1">
    <location>
        <begin position="136"/>
        <end position="154"/>
    </location>
</feature>
<name>A0A7J0EQ88_9ERIC</name>
<sequence length="154" mass="17342">MWNAKLATMAKKLEALELTQVNAVGVEEPKEVSCIVCDTKEHDTMSCLVILGIKEALHGQVNAIGHYSQGGGNPYFNTYNLGWRDHPNFRWRNEGISNSQAYQEGFHNPQSYQAPPPPSQPQHYQPSPVTSSQIHQSHHNLMPHKGRHRAQVHT</sequence>
<gene>
    <name evidence="2" type="ORF">Acr_06g0004000</name>
</gene>
<proteinExistence type="predicted"/>
<comment type="caution">
    <text evidence="2">The sequence shown here is derived from an EMBL/GenBank/DDBJ whole genome shotgun (WGS) entry which is preliminary data.</text>
</comment>
<dbReference type="EMBL" id="BJWL01000006">
    <property type="protein sequence ID" value="GFY88460.1"/>
    <property type="molecule type" value="Genomic_DNA"/>
</dbReference>